<evidence type="ECO:0000256" key="1">
    <source>
        <dbReference type="SAM" id="MobiDB-lite"/>
    </source>
</evidence>
<keyword evidence="3" id="KW-1185">Reference proteome</keyword>
<feature type="compositionally biased region" description="Basic and acidic residues" evidence="1">
    <location>
        <begin position="37"/>
        <end position="58"/>
    </location>
</feature>
<sequence length="67" mass="7890">MLLRNRVSRLEMANKATIRRKQRKRKRIQKRGTLTKAEGDEIIAQRDVEQQLENETRQSKARSGEAL</sequence>
<feature type="region of interest" description="Disordered" evidence="1">
    <location>
        <begin position="18"/>
        <end position="67"/>
    </location>
</feature>
<evidence type="ECO:0000313" key="2">
    <source>
        <dbReference type="EMBL" id="OCK73911.1"/>
    </source>
</evidence>
<evidence type="ECO:0000313" key="3">
    <source>
        <dbReference type="Proteomes" id="UP000250266"/>
    </source>
</evidence>
<protein>
    <submittedName>
        <fullName evidence="2">Uncharacterized protein</fullName>
    </submittedName>
</protein>
<name>A0A8E2DY92_9PEZI</name>
<feature type="non-terminal residue" evidence="2">
    <location>
        <position position="67"/>
    </location>
</feature>
<organism evidence="2 3">
    <name type="scientific">Lepidopterella palustris CBS 459.81</name>
    <dbReference type="NCBI Taxonomy" id="1314670"/>
    <lineage>
        <taxon>Eukaryota</taxon>
        <taxon>Fungi</taxon>
        <taxon>Dikarya</taxon>
        <taxon>Ascomycota</taxon>
        <taxon>Pezizomycotina</taxon>
        <taxon>Dothideomycetes</taxon>
        <taxon>Pleosporomycetidae</taxon>
        <taxon>Mytilinidiales</taxon>
        <taxon>Argynnaceae</taxon>
        <taxon>Lepidopterella</taxon>
    </lineage>
</organism>
<dbReference type="Proteomes" id="UP000250266">
    <property type="component" value="Unassembled WGS sequence"/>
</dbReference>
<reference evidence="2 3" key="1">
    <citation type="journal article" date="2016" name="Nat. Commun.">
        <title>Ectomycorrhizal ecology is imprinted in the genome of the dominant symbiotic fungus Cenococcum geophilum.</title>
        <authorList>
            <consortium name="DOE Joint Genome Institute"/>
            <person name="Peter M."/>
            <person name="Kohler A."/>
            <person name="Ohm R.A."/>
            <person name="Kuo A."/>
            <person name="Krutzmann J."/>
            <person name="Morin E."/>
            <person name="Arend M."/>
            <person name="Barry K.W."/>
            <person name="Binder M."/>
            <person name="Choi C."/>
            <person name="Clum A."/>
            <person name="Copeland A."/>
            <person name="Grisel N."/>
            <person name="Haridas S."/>
            <person name="Kipfer T."/>
            <person name="LaButti K."/>
            <person name="Lindquist E."/>
            <person name="Lipzen A."/>
            <person name="Maire R."/>
            <person name="Meier B."/>
            <person name="Mihaltcheva S."/>
            <person name="Molinier V."/>
            <person name="Murat C."/>
            <person name="Poggeler S."/>
            <person name="Quandt C.A."/>
            <person name="Sperisen C."/>
            <person name="Tritt A."/>
            <person name="Tisserant E."/>
            <person name="Crous P.W."/>
            <person name="Henrissat B."/>
            <person name="Nehls U."/>
            <person name="Egli S."/>
            <person name="Spatafora J.W."/>
            <person name="Grigoriev I.V."/>
            <person name="Martin F.M."/>
        </authorList>
    </citation>
    <scope>NUCLEOTIDE SEQUENCE [LARGE SCALE GENOMIC DNA]</scope>
    <source>
        <strain evidence="2 3">CBS 459.81</strain>
    </source>
</reference>
<dbReference type="EMBL" id="KV745618">
    <property type="protein sequence ID" value="OCK73911.1"/>
    <property type="molecule type" value="Genomic_DNA"/>
</dbReference>
<feature type="compositionally biased region" description="Basic residues" evidence="1">
    <location>
        <begin position="18"/>
        <end position="30"/>
    </location>
</feature>
<dbReference type="OrthoDB" id="3776271at2759"/>
<accession>A0A8E2DY92</accession>
<proteinExistence type="predicted"/>
<dbReference type="AlphaFoldDB" id="A0A8E2DY92"/>
<gene>
    <name evidence="2" type="ORF">K432DRAFT_471896</name>
</gene>